<evidence type="ECO:0000259" key="2">
    <source>
        <dbReference type="PROSITE" id="PS50943"/>
    </source>
</evidence>
<dbReference type="AlphaFoldDB" id="A0A1J5RSH7"/>
<dbReference type="SMART" id="SM00530">
    <property type="entry name" value="HTH_XRE"/>
    <property type="match status" value="1"/>
</dbReference>
<dbReference type="GO" id="GO:0003677">
    <property type="term" value="F:DNA binding"/>
    <property type="evidence" value="ECO:0007669"/>
    <property type="project" value="InterPro"/>
</dbReference>
<comment type="caution">
    <text evidence="3">The sequence shown here is derived from an EMBL/GenBank/DDBJ whole genome shotgun (WGS) entry which is preliminary data.</text>
</comment>
<dbReference type="PROSITE" id="PS50943">
    <property type="entry name" value="HTH_CROC1"/>
    <property type="match status" value="1"/>
</dbReference>
<dbReference type="EMBL" id="MLJW01000112">
    <property type="protein sequence ID" value="OIQ98918.1"/>
    <property type="molecule type" value="Genomic_DNA"/>
</dbReference>
<dbReference type="Pfam" id="PF13560">
    <property type="entry name" value="HTH_31"/>
    <property type="match status" value="1"/>
</dbReference>
<evidence type="ECO:0000313" key="3">
    <source>
        <dbReference type="EMBL" id="OIQ98918.1"/>
    </source>
</evidence>
<keyword evidence="1" id="KW-0175">Coiled coil</keyword>
<dbReference type="InterPro" id="IPR001387">
    <property type="entry name" value="Cro/C1-type_HTH"/>
</dbReference>
<name>A0A1J5RSH7_9ZZZZ</name>
<reference evidence="3" key="1">
    <citation type="submission" date="2016-10" db="EMBL/GenBank/DDBJ databases">
        <title>Sequence of Gallionella enrichment culture.</title>
        <authorList>
            <person name="Poehlein A."/>
            <person name="Muehling M."/>
            <person name="Daniel R."/>
        </authorList>
    </citation>
    <scope>NUCLEOTIDE SEQUENCE</scope>
</reference>
<protein>
    <recommendedName>
        <fullName evidence="2">HTH cro/C1-type domain-containing protein</fullName>
    </recommendedName>
</protein>
<gene>
    <name evidence="3" type="ORF">GALL_190130</name>
</gene>
<proteinExistence type="predicted"/>
<dbReference type="Gene3D" id="1.10.260.40">
    <property type="entry name" value="lambda repressor-like DNA-binding domains"/>
    <property type="match status" value="1"/>
</dbReference>
<organism evidence="3">
    <name type="scientific">mine drainage metagenome</name>
    <dbReference type="NCBI Taxonomy" id="410659"/>
    <lineage>
        <taxon>unclassified sequences</taxon>
        <taxon>metagenomes</taxon>
        <taxon>ecological metagenomes</taxon>
    </lineage>
</organism>
<dbReference type="SUPFAM" id="SSF47413">
    <property type="entry name" value="lambda repressor-like DNA-binding domains"/>
    <property type="match status" value="1"/>
</dbReference>
<accession>A0A1J5RSH7</accession>
<sequence length="145" mass="16143">MANIGLVLKQEISRLTRKELRSETQSLKKASVQYRAEIAALKRRTVALEQQLSRLAKTISNNAGVKADPEVTGKVRFTAKGFKSLRLRLGLSAMEIGTLLDVSAPTIYNWEAGNSNPRARQLERIVALRGMGKREIRAILQNLSK</sequence>
<feature type="coiled-coil region" evidence="1">
    <location>
        <begin position="17"/>
        <end position="58"/>
    </location>
</feature>
<dbReference type="InterPro" id="IPR010982">
    <property type="entry name" value="Lambda_DNA-bd_dom_sf"/>
</dbReference>
<dbReference type="CDD" id="cd00093">
    <property type="entry name" value="HTH_XRE"/>
    <property type="match status" value="1"/>
</dbReference>
<feature type="domain" description="HTH cro/C1-type" evidence="2">
    <location>
        <begin position="82"/>
        <end position="125"/>
    </location>
</feature>
<evidence type="ECO:0000256" key="1">
    <source>
        <dbReference type="SAM" id="Coils"/>
    </source>
</evidence>